<dbReference type="OrthoDB" id="1850764at2759"/>
<comment type="similarity">
    <text evidence="2">Belongs to the WD repeat coronin family.</text>
</comment>
<gene>
    <name evidence="8" type="ORF">HAZT_HAZT005280</name>
</gene>
<dbReference type="PANTHER" id="PTHR10856">
    <property type="entry name" value="CORONIN"/>
    <property type="match status" value="1"/>
</dbReference>
<dbReference type="GO" id="GO:0005737">
    <property type="term" value="C:cytoplasm"/>
    <property type="evidence" value="ECO:0007669"/>
    <property type="project" value="UniProtKB-SubCell"/>
</dbReference>
<evidence type="ECO:0000256" key="6">
    <source>
        <dbReference type="ARBA" id="ARBA00023203"/>
    </source>
</evidence>
<evidence type="ECO:0000313" key="8">
    <source>
        <dbReference type="EMBL" id="KAA0185747.1"/>
    </source>
</evidence>
<evidence type="ECO:0000259" key="7">
    <source>
        <dbReference type="SMART" id="SM01166"/>
    </source>
</evidence>
<accession>A0A6A0GSW8</accession>
<protein>
    <recommendedName>
        <fullName evidence="7">DUF1899 domain-containing protein</fullName>
    </recommendedName>
</protein>
<reference evidence="8" key="2">
    <citation type="journal article" date="2018" name="Environ. Sci. Technol.">
        <title>The Toxicogenome of Hyalella azteca: A Model for Sediment Ecotoxicology and Evolutionary Toxicology.</title>
        <authorList>
            <person name="Poynton H.C."/>
            <person name="Hasenbein S."/>
            <person name="Benoit J.B."/>
            <person name="Sepulveda M.S."/>
            <person name="Poelchau M.F."/>
            <person name="Hughes D.S.T."/>
            <person name="Murali S.C."/>
            <person name="Chen S."/>
            <person name="Glastad K.M."/>
            <person name="Goodisman M.A.D."/>
            <person name="Werren J.H."/>
            <person name="Vineis J.H."/>
            <person name="Bowen J.L."/>
            <person name="Friedrich M."/>
            <person name="Jones J."/>
            <person name="Robertson H.M."/>
            <person name="Feyereisen R."/>
            <person name="Mechler-Hickson A."/>
            <person name="Mathers N."/>
            <person name="Lee C.E."/>
            <person name="Colbourne J.K."/>
            <person name="Biales A."/>
            <person name="Johnston J.S."/>
            <person name="Wellborn G.A."/>
            <person name="Rosendale A.J."/>
            <person name="Cridge A.G."/>
            <person name="Munoz-Torres M.C."/>
            <person name="Bain P.A."/>
            <person name="Manny A.R."/>
            <person name="Major K.M."/>
            <person name="Lambert F.N."/>
            <person name="Vulpe C.D."/>
            <person name="Tuck P."/>
            <person name="Blalock B.J."/>
            <person name="Lin Y.Y."/>
            <person name="Smith M.E."/>
            <person name="Ochoa-Acuna H."/>
            <person name="Chen M.M."/>
            <person name="Childers C.P."/>
            <person name="Qu J."/>
            <person name="Dugan S."/>
            <person name="Lee S.L."/>
            <person name="Chao H."/>
            <person name="Dinh H."/>
            <person name="Han Y."/>
            <person name="Doddapaneni H."/>
            <person name="Worley K.C."/>
            <person name="Muzny D.M."/>
            <person name="Gibbs R.A."/>
            <person name="Richards S."/>
        </authorList>
    </citation>
    <scope>NUCLEOTIDE SEQUENCE</scope>
    <source>
        <strain evidence="8">HAZT.00-mixed</strain>
        <tissue evidence="8">Whole organism</tissue>
    </source>
</reference>
<dbReference type="GO" id="GO:0003779">
    <property type="term" value="F:actin binding"/>
    <property type="evidence" value="ECO:0007669"/>
    <property type="project" value="UniProtKB-KW"/>
</dbReference>
<dbReference type="InterPro" id="IPR011047">
    <property type="entry name" value="Quinoprotein_ADH-like_sf"/>
</dbReference>
<evidence type="ECO:0000256" key="2">
    <source>
        <dbReference type="ARBA" id="ARBA00009482"/>
    </source>
</evidence>
<comment type="caution">
    <text evidence="8">The sequence shown here is derived from an EMBL/GenBank/DDBJ whole genome shotgun (WGS) entry which is preliminary data.</text>
</comment>
<proteinExistence type="inferred from homology"/>
<name>A0A6A0GSW8_HYAAZ</name>
<evidence type="ECO:0000256" key="4">
    <source>
        <dbReference type="ARBA" id="ARBA00022574"/>
    </source>
</evidence>
<keyword evidence="4" id="KW-0853">WD repeat</keyword>
<keyword evidence="5" id="KW-0677">Repeat</keyword>
<dbReference type="Proteomes" id="UP000711488">
    <property type="component" value="Unassembled WGS sequence"/>
</dbReference>
<reference evidence="8" key="1">
    <citation type="submission" date="2014-08" db="EMBL/GenBank/DDBJ databases">
        <authorList>
            <person name="Murali S."/>
            <person name="Richards S."/>
            <person name="Bandaranaike D."/>
            <person name="Bellair M."/>
            <person name="Blankenburg K."/>
            <person name="Chao H."/>
            <person name="Dinh H."/>
            <person name="Doddapaneni H."/>
            <person name="Dugan-Rocha S."/>
            <person name="Elkadiri S."/>
            <person name="Gnanaolivu R."/>
            <person name="Hughes D."/>
            <person name="Lee S."/>
            <person name="Li M."/>
            <person name="Ming W."/>
            <person name="Munidasa M."/>
            <person name="Muniz J."/>
            <person name="Nguyen L."/>
            <person name="Osuji N."/>
            <person name="Pu L.-L."/>
            <person name="Puazo M."/>
            <person name="Skinner E."/>
            <person name="Qu C."/>
            <person name="Quiroz J."/>
            <person name="Raj R."/>
            <person name="Weissenberger G."/>
            <person name="Xin Y."/>
            <person name="Zou X."/>
            <person name="Han Y."/>
            <person name="Worley K."/>
            <person name="Muzny D."/>
            <person name="Gibbs R."/>
        </authorList>
    </citation>
    <scope>NUCLEOTIDE SEQUENCE</scope>
    <source>
        <strain evidence="8">HAZT.00-mixed</strain>
        <tissue evidence="8">Whole organism</tissue>
    </source>
</reference>
<reference evidence="8" key="3">
    <citation type="submission" date="2019-06" db="EMBL/GenBank/DDBJ databases">
        <authorList>
            <person name="Poynton C."/>
            <person name="Hasenbein S."/>
            <person name="Benoit J.B."/>
            <person name="Sepulveda M.S."/>
            <person name="Poelchau M.F."/>
            <person name="Murali S.C."/>
            <person name="Chen S."/>
            <person name="Glastad K.M."/>
            <person name="Werren J.H."/>
            <person name="Vineis J.H."/>
            <person name="Bowen J.L."/>
            <person name="Friedrich M."/>
            <person name="Jones J."/>
            <person name="Robertson H.M."/>
            <person name="Feyereisen R."/>
            <person name="Mechler-Hickson A."/>
            <person name="Mathers N."/>
            <person name="Lee C.E."/>
            <person name="Colbourne J.K."/>
            <person name="Biales A."/>
            <person name="Johnston J.S."/>
            <person name="Wellborn G.A."/>
            <person name="Rosendale A.J."/>
            <person name="Cridge A.G."/>
            <person name="Munoz-Torres M.C."/>
            <person name="Bain P.A."/>
            <person name="Manny A.R."/>
            <person name="Major K.M."/>
            <person name="Lambert F.N."/>
            <person name="Vulpe C.D."/>
            <person name="Tuck P."/>
            <person name="Blalock B.J."/>
            <person name="Lin Y.-Y."/>
            <person name="Smith M.E."/>
            <person name="Ochoa-Acuna H."/>
            <person name="Chen M.-J.M."/>
            <person name="Childers C.P."/>
            <person name="Qu J."/>
            <person name="Dugan S."/>
            <person name="Lee S.L."/>
            <person name="Chao H."/>
            <person name="Dinh H."/>
            <person name="Han Y."/>
            <person name="Doddapaneni H."/>
            <person name="Worley K.C."/>
            <person name="Muzny D.M."/>
            <person name="Gibbs R.A."/>
            <person name="Richards S."/>
        </authorList>
    </citation>
    <scope>NUCLEOTIDE SEQUENCE</scope>
    <source>
        <strain evidence="8">HAZT.00-mixed</strain>
        <tissue evidence="8">Whole organism</tissue>
    </source>
</reference>
<feature type="domain" description="DUF1899" evidence="7">
    <location>
        <begin position="4"/>
        <end position="67"/>
    </location>
</feature>
<comment type="subcellular location">
    <subcellularLocation>
        <location evidence="1">Cytoplasm</location>
    </subcellularLocation>
</comment>
<keyword evidence="6" id="KW-0009">Actin-binding</keyword>
<organism evidence="8">
    <name type="scientific">Hyalella azteca</name>
    <name type="common">Amphipod</name>
    <dbReference type="NCBI Taxonomy" id="294128"/>
    <lineage>
        <taxon>Eukaryota</taxon>
        <taxon>Metazoa</taxon>
        <taxon>Ecdysozoa</taxon>
        <taxon>Arthropoda</taxon>
        <taxon>Crustacea</taxon>
        <taxon>Multicrustacea</taxon>
        <taxon>Malacostraca</taxon>
        <taxon>Eumalacostraca</taxon>
        <taxon>Peracarida</taxon>
        <taxon>Amphipoda</taxon>
        <taxon>Senticaudata</taxon>
        <taxon>Talitrida</taxon>
        <taxon>Talitroidea</taxon>
        <taxon>Hyalellidae</taxon>
        <taxon>Hyalella</taxon>
    </lineage>
</organism>
<dbReference type="SUPFAM" id="SSF50998">
    <property type="entry name" value="Quinoprotein alcohol dehydrogenase-like"/>
    <property type="match status" value="1"/>
</dbReference>
<dbReference type="EMBL" id="JQDR03016075">
    <property type="protein sequence ID" value="KAA0185747.1"/>
    <property type="molecule type" value="Genomic_DNA"/>
</dbReference>
<dbReference type="AlphaFoldDB" id="A0A6A0GSW8"/>
<evidence type="ECO:0000256" key="5">
    <source>
        <dbReference type="ARBA" id="ARBA00022737"/>
    </source>
</evidence>
<sequence length="108" mass="11695">MAWRFKVSKYKNAVGVVPRKEDWLSDIKVGSPQSCGNLIKASAAFMAFNVENRGGGSLGVMPLSSKGRFDPNHPLLHAHSDLVTDFDFSPFDDGMLATGSTDACFSLQ</sequence>
<dbReference type="InterPro" id="IPR015048">
    <property type="entry name" value="DUF1899"/>
</dbReference>
<dbReference type="InterPro" id="IPR015505">
    <property type="entry name" value="Coronin"/>
</dbReference>
<dbReference type="PANTHER" id="PTHR10856:SF20">
    <property type="entry name" value="CORONIN-7"/>
    <property type="match status" value="1"/>
</dbReference>
<evidence type="ECO:0000256" key="3">
    <source>
        <dbReference type="ARBA" id="ARBA00022490"/>
    </source>
</evidence>
<evidence type="ECO:0000256" key="1">
    <source>
        <dbReference type="ARBA" id="ARBA00004496"/>
    </source>
</evidence>
<dbReference type="Gene3D" id="2.130.10.10">
    <property type="entry name" value="YVTN repeat-like/Quinoprotein amine dehydrogenase"/>
    <property type="match status" value="1"/>
</dbReference>
<dbReference type="SMART" id="SM01166">
    <property type="entry name" value="DUF1899"/>
    <property type="match status" value="1"/>
</dbReference>
<dbReference type="Pfam" id="PF08953">
    <property type="entry name" value="DUF1899"/>
    <property type="match status" value="1"/>
</dbReference>
<keyword evidence="3" id="KW-0963">Cytoplasm</keyword>
<dbReference type="InterPro" id="IPR015943">
    <property type="entry name" value="WD40/YVTN_repeat-like_dom_sf"/>
</dbReference>